<feature type="domain" description="Monalysin Pore-forming" evidence="1">
    <location>
        <begin position="43"/>
        <end position="218"/>
    </location>
</feature>
<proteinExistence type="predicted"/>
<evidence type="ECO:0000313" key="3">
    <source>
        <dbReference type="EMBL" id="VVN10720.1"/>
    </source>
</evidence>
<evidence type="ECO:0000313" key="2">
    <source>
        <dbReference type="EMBL" id="CAK9891033.1"/>
    </source>
</evidence>
<gene>
    <name evidence="3" type="primary">mnl_2</name>
    <name evidence="3" type="ORF">PS652_03791</name>
    <name evidence="2" type="ORF">PS652_03886</name>
</gene>
<reference evidence="3" key="1">
    <citation type="submission" date="2019-09" db="EMBL/GenBank/DDBJ databases">
        <authorList>
            <person name="Chandra G."/>
            <person name="Truman W A."/>
        </authorList>
    </citation>
    <scope>NUCLEOTIDE SEQUENCE [LARGE SCALE GENOMIC DNA]</scope>
    <source>
        <strain evidence="3">PS652</strain>
    </source>
</reference>
<dbReference type="SMR" id="A0A5E6UZ74"/>
<evidence type="ECO:0000313" key="4">
    <source>
        <dbReference type="Proteomes" id="UP000326595"/>
    </source>
</evidence>
<protein>
    <submittedName>
        <fullName evidence="3">Monalysin</fullName>
    </submittedName>
</protein>
<name>A0A5E6UZ74_PSEFL</name>
<dbReference type="InterPro" id="IPR040927">
    <property type="entry name" value="PF_Monalysin"/>
</dbReference>
<dbReference type="AlphaFoldDB" id="A0A5E6UZ74"/>
<dbReference type="NCBIfam" id="NF033381">
    <property type="entry name" value="MonaBetaBRL_TX"/>
    <property type="match status" value="1"/>
</dbReference>
<dbReference type="EMBL" id="OZ024668">
    <property type="protein sequence ID" value="CAK9891033.1"/>
    <property type="molecule type" value="Genomic_DNA"/>
</dbReference>
<sequence>MQDANNDESYQPLGFPVMCGSFETVRYLMDGQQLRPGAWVDGQTVYGDFTFSGRKWATFTRPVFAYLAYVDTQLRHPGTDQTPNVSSAQGHELWFFKGAEKDYAVSPAIDVVNTHSELMTGFSDKQAWARVKARQHTFLLPSSTTYSIYQMHLVYAHCVVGAADAVGSLFSLSRRFVGRSDGRADLYFLSSVATSQLGACATDQQLLEPLSRESLMKTILIDGHSPGINTGVWSLDLDARDNLRKQY</sequence>
<accession>A0A5E6UZ74</accession>
<evidence type="ECO:0000259" key="1">
    <source>
        <dbReference type="Pfam" id="PF18063"/>
    </source>
</evidence>
<dbReference type="RefSeq" id="WP_038996876.1">
    <property type="nucleotide sequence ID" value="NZ_OZ024668.1"/>
</dbReference>
<dbReference type="Proteomes" id="UP000326595">
    <property type="component" value="Chromosome"/>
</dbReference>
<dbReference type="CDD" id="cd17904">
    <property type="entry name" value="PFM_monalysin-like"/>
    <property type="match status" value="1"/>
</dbReference>
<reference evidence="2 4" key="2">
    <citation type="submission" date="2024-03" db="EMBL/GenBank/DDBJ databases">
        <authorList>
            <person name="Alaster D. Moffat"/>
            <person name="Govind Chandra"/>
            <person name="Andrew W. Truman"/>
        </authorList>
    </citation>
    <scope>NUCLEOTIDE SEQUENCE [LARGE SCALE GENOMIC DNA]</scope>
    <source>
        <strain evidence="2">PS652</strain>
    </source>
</reference>
<dbReference type="EMBL" id="CABVHG010000024">
    <property type="protein sequence ID" value="VVN10720.1"/>
    <property type="molecule type" value="Genomic_DNA"/>
</dbReference>
<organism evidence="3">
    <name type="scientific">Pseudomonas fluorescens</name>
    <dbReference type="NCBI Taxonomy" id="294"/>
    <lineage>
        <taxon>Bacteria</taxon>
        <taxon>Pseudomonadati</taxon>
        <taxon>Pseudomonadota</taxon>
        <taxon>Gammaproteobacteria</taxon>
        <taxon>Pseudomonadales</taxon>
        <taxon>Pseudomonadaceae</taxon>
        <taxon>Pseudomonas</taxon>
    </lineage>
</organism>
<dbReference type="Pfam" id="PF18063">
    <property type="entry name" value="BB_PF"/>
    <property type="match status" value="1"/>
</dbReference>